<dbReference type="AlphaFoldDB" id="A0A8J7MGD7"/>
<gene>
    <name evidence="1" type="ORF">JIN82_14110</name>
</gene>
<evidence type="ECO:0000313" key="2">
    <source>
        <dbReference type="Proteomes" id="UP000624703"/>
    </source>
</evidence>
<sequence>MTSSVLAGENYSVSDDITIATAPPADQWEFSISPYLLMAGLEGTVGLGGQNIGVDAAFSDIADKLEIGGAAYFEARKGKWGFALDGLWLKLKGNADLPTPGPVLESSELTLETVRAKALAYYRFYDKQTTSIDAYGGISYNYVDTQLELNGLANIEQRNTEGWFDPVIGLRISHQLSEKWFLRAVGEVGGFGVSSDFNWEAMALLGYSINDCWDLGLAYRGIGIDYSEDDFVYDVTMSGPMLGVTYSW</sequence>
<dbReference type="RefSeq" id="WP_200312305.1">
    <property type="nucleotide sequence ID" value="NZ_JAENIM010000044.1"/>
</dbReference>
<keyword evidence="2" id="KW-1185">Reference proteome</keyword>
<evidence type="ECO:0000313" key="1">
    <source>
        <dbReference type="EMBL" id="MBK1792293.1"/>
    </source>
</evidence>
<organism evidence="1 2">
    <name type="scientific">Persicirhabdus sediminis</name>
    <dbReference type="NCBI Taxonomy" id="454144"/>
    <lineage>
        <taxon>Bacteria</taxon>
        <taxon>Pseudomonadati</taxon>
        <taxon>Verrucomicrobiota</taxon>
        <taxon>Verrucomicrobiia</taxon>
        <taxon>Verrucomicrobiales</taxon>
        <taxon>Verrucomicrobiaceae</taxon>
        <taxon>Persicirhabdus</taxon>
    </lineage>
</organism>
<comment type="caution">
    <text evidence="1">The sequence shown here is derived from an EMBL/GenBank/DDBJ whole genome shotgun (WGS) entry which is preliminary data.</text>
</comment>
<dbReference type="Gene3D" id="2.40.160.20">
    <property type="match status" value="1"/>
</dbReference>
<name>A0A8J7MGD7_9BACT</name>
<dbReference type="InterPro" id="IPR011250">
    <property type="entry name" value="OMP/PagP_B-barrel"/>
</dbReference>
<dbReference type="Proteomes" id="UP000624703">
    <property type="component" value="Unassembled WGS sequence"/>
</dbReference>
<dbReference type="EMBL" id="JAENIM010000044">
    <property type="protein sequence ID" value="MBK1792293.1"/>
    <property type="molecule type" value="Genomic_DNA"/>
</dbReference>
<dbReference type="SUPFAM" id="SSF56925">
    <property type="entry name" value="OMPA-like"/>
    <property type="match status" value="1"/>
</dbReference>
<accession>A0A8J7MGD7</accession>
<reference evidence="1" key="1">
    <citation type="submission" date="2021-01" db="EMBL/GenBank/DDBJ databases">
        <title>Modified the classification status of verrucomicrobia.</title>
        <authorList>
            <person name="Feng X."/>
        </authorList>
    </citation>
    <scope>NUCLEOTIDE SEQUENCE</scope>
    <source>
        <strain evidence="1">_KCTC 22039</strain>
    </source>
</reference>
<protein>
    <submittedName>
        <fullName evidence="1">Outer membrane beta-barrel protein</fullName>
    </submittedName>
</protein>
<proteinExistence type="predicted"/>